<evidence type="ECO:0000259" key="2">
    <source>
        <dbReference type="Pfam" id="PF04471"/>
    </source>
</evidence>
<feature type="domain" description="Restriction endonuclease type IV Mrr" evidence="2">
    <location>
        <begin position="130"/>
        <end position="191"/>
    </location>
</feature>
<keyword evidence="1" id="KW-0472">Membrane</keyword>
<reference evidence="4" key="1">
    <citation type="journal article" date="2019" name="Int. J. Syst. Evol. Microbiol.">
        <title>The Global Catalogue of Microorganisms (GCM) 10K type strain sequencing project: providing services to taxonomists for standard genome sequencing and annotation.</title>
        <authorList>
            <consortium name="The Broad Institute Genomics Platform"/>
            <consortium name="The Broad Institute Genome Sequencing Center for Infectious Disease"/>
            <person name="Wu L."/>
            <person name="Ma J."/>
        </authorList>
    </citation>
    <scope>NUCLEOTIDE SEQUENCE [LARGE SCALE GENOMIC DNA]</scope>
    <source>
        <strain evidence="4">JCM 14331</strain>
    </source>
</reference>
<evidence type="ECO:0000313" key="4">
    <source>
        <dbReference type="Proteomes" id="UP001501169"/>
    </source>
</evidence>
<feature type="transmembrane region" description="Helical" evidence="1">
    <location>
        <begin position="46"/>
        <end position="68"/>
    </location>
</feature>
<evidence type="ECO:0000313" key="3">
    <source>
        <dbReference type="EMBL" id="GAA0551562.1"/>
    </source>
</evidence>
<dbReference type="Proteomes" id="UP001501169">
    <property type="component" value="Unassembled WGS sequence"/>
</dbReference>
<dbReference type="InterPro" id="IPR007560">
    <property type="entry name" value="Restrct_endonuc_IV_Mrr"/>
</dbReference>
<keyword evidence="4" id="KW-1185">Reference proteome</keyword>
<organism evidence="3 4">
    <name type="scientific">Rheinheimera aquimaris</name>
    <dbReference type="NCBI Taxonomy" id="412437"/>
    <lineage>
        <taxon>Bacteria</taxon>
        <taxon>Pseudomonadati</taxon>
        <taxon>Pseudomonadota</taxon>
        <taxon>Gammaproteobacteria</taxon>
        <taxon>Chromatiales</taxon>
        <taxon>Chromatiaceae</taxon>
        <taxon>Rheinheimera</taxon>
    </lineage>
</organism>
<sequence length="205" mass="23467">MKNKWLVISSVSTALGIIAGAIYLLFAEHSLLLSNNNWVLSAFWSAFMLWTFVLMFVVALIFNVMAFFELDEQHRLFGFPMPLRTLLSSKDKQNQFLQEAEQFLLRQGKLCNSSRVSPEYKCLQAKDTEKLVLLQQKEQAVDINQIRALFQQMLAADFTSGVVVSFAGFSSQAWIFAREANIELLDAKSLKKQQKLQRVQQFAMV</sequence>
<dbReference type="Pfam" id="PF04471">
    <property type="entry name" value="Mrr_cat"/>
    <property type="match status" value="1"/>
</dbReference>
<evidence type="ECO:0000256" key="1">
    <source>
        <dbReference type="SAM" id="Phobius"/>
    </source>
</evidence>
<dbReference type="RefSeq" id="WP_134051925.1">
    <property type="nucleotide sequence ID" value="NZ_BAAAEO010000003.1"/>
</dbReference>
<protein>
    <recommendedName>
        <fullName evidence="2">Restriction endonuclease type IV Mrr domain-containing protein</fullName>
    </recommendedName>
</protein>
<gene>
    <name evidence="3" type="ORF">GCM10009098_19000</name>
</gene>
<comment type="caution">
    <text evidence="3">The sequence shown here is derived from an EMBL/GenBank/DDBJ whole genome shotgun (WGS) entry which is preliminary data.</text>
</comment>
<proteinExistence type="predicted"/>
<accession>A0ABP3NUR1</accession>
<feature type="transmembrane region" description="Helical" evidence="1">
    <location>
        <begin position="5"/>
        <end position="26"/>
    </location>
</feature>
<name>A0ABP3NUR1_9GAMM</name>
<keyword evidence="1" id="KW-1133">Transmembrane helix</keyword>
<keyword evidence="1" id="KW-0812">Transmembrane</keyword>
<dbReference type="EMBL" id="BAAAEO010000003">
    <property type="protein sequence ID" value="GAA0551562.1"/>
    <property type="molecule type" value="Genomic_DNA"/>
</dbReference>